<proteinExistence type="predicted"/>
<feature type="region of interest" description="Disordered" evidence="1">
    <location>
        <begin position="1"/>
        <end position="76"/>
    </location>
</feature>
<sequence length="76" mass="7931">MPLAAPVPMDEPPPPGTVPTDTGADGDPTRTAETMRSMLSAMQAGWQRGRQEAAEGRAPGSEEAARNPGDQEDDTP</sequence>
<organism evidence="2 3">
    <name type="scientific">Actinomadura bangladeshensis</name>
    <dbReference type="NCBI Taxonomy" id="453573"/>
    <lineage>
        <taxon>Bacteria</taxon>
        <taxon>Bacillati</taxon>
        <taxon>Actinomycetota</taxon>
        <taxon>Actinomycetes</taxon>
        <taxon>Streptosporangiales</taxon>
        <taxon>Thermomonosporaceae</taxon>
        <taxon>Actinomadura</taxon>
    </lineage>
</organism>
<evidence type="ECO:0000313" key="3">
    <source>
        <dbReference type="Proteomes" id="UP000475532"/>
    </source>
</evidence>
<dbReference type="AlphaFoldDB" id="A0A6L9QWK4"/>
<name>A0A6L9QWK4_9ACTN</name>
<evidence type="ECO:0000313" key="2">
    <source>
        <dbReference type="EMBL" id="NEA29596.1"/>
    </source>
</evidence>
<feature type="compositionally biased region" description="Low complexity" evidence="1">
    <location>
        <begin position="18"/>
        <end position="32"/>
    </location>
</feature>
<accession>A0A6L9QWK4</accession>
<dbReference type="EMBL" id="JAAGLI010001216">
    <property type="protein sequence ID" value="NEA29596.1"/>
    <property type="molecule type" value="Genomic_DNA"/>
</dbReference>
<dbReference type="Proteomes" id="UP000475532">
    <property type="component" value="Unassembled WGS sequence"/>
</dbReference>
<comment type="caution">
    <text evidence="2">The sequence shown here is derived from an EMBL/GenBank/DDBJ whole genome shotgun (WGS) entry which is preliminary data.</text>
</comment>
<reference evidence="2 3" key="1">
    <citation type="submission" date="2020-01" db="EMBL/GenBank/DDBJ databases">
        <title>Insect and environment-associated Actinomycetes.</title>
        <authorList>
            <person name="Currrie C."/>
            <person name="Chevrette M."/>
            <person name="Carlson C."/>
            <person name="Stubbendieck R."/>
            <person name="Wendt-Pienkowski E."/>
        </authorList>
    </citation>
    <scope>NUCLEOTIDE SEQUENCE [LARGE SCALE GENOMIC DNA]</scope>
    <source>
        <strain evidence="2 3">SID10258</strain>
    </source>
</reference>
<protein>
    <submittedName>
        <fullName evidence="2">Uncharacterized protein</fullName>
    </submittedName>
</protein>
<evidence type="ECO:0000256" key="1">
    <source>
        <dbReference type="SAM" id="MobiDB-lite"/>
    </source>
</evidence>
<gene>
    <name evidence="2" type="ORF">G3I70_44915</name>
</gene>